<organism evidence="1 2">
    <name type="scientific">Pholiota conissans</name>
    <dbReference type="NCBI Taxonomy" id="109636"/>
    <lineage>
        <taxon>Eukaryota</taxon>
        <taxon>Fungi</taxon>
        <taxon>Dikarya</taxon>
        <taxon>Basidiomycota</taxon>
        <taxon>Agaricomycotina</taxon>
        <taxon>Agaricomycetes</taxon>
        <taxon>Agaricomycetidae</taxon>
        <taxon>Agaricales</taxon>
        <taxon>Agaricineae</taxon>
        <taxon>Strophariaceae</taxon>
        <taxon>Pholiota</taxon>
    </lineage>
</organism>
<keyword evidence="2" id="KW-1185">Reference proteome</keyword>
<accession>A0A9P6D6U2</accession>
<comment type="caution">
    <text evidence="1">The sequence shown here is derived from an EMBL/GenBank/DDBJ whole genome shotgun (WGS) entry which is preliminary data.</text>
</comment>
<dbReference type="AlphaFoldDB" id="A0A9P6D6U2"/>
<name>A0A9P6D6U2_9AGAR</name>
<reference evidence="1" key="1">
    <citation type="submission" date="2020-11" db="EMBL/GenBank/DDBJ databases">
        <authorList>
            <consortium name="DOE Joint Genome Institute"/>
            <person name="Ahrendt S."/>
            <person name="Riley R."/>
            <person name="Andreopoulos W."/>
            <person name="Labutti K."/>
            <person name="Pangilinan J."/>
            <person name="Ruiz-Duenas F.J."/>
            <person name="Barrasa J.M."/>
            <person name="Sanchez-Garcia M."/>
            <person name="Camarero S."/>
            <person name="Miyauchi S."/>
            <person name="Serrano A."/>
            <person name="Linde D."/>
            <person name="Babiker R."/>
            <person name="Drula E."/>
            <person name="Ayuso-Fernandez I."/>
            <person name="Pacheco R."/>
            <person name="Padilla G."/>
            <person name="Ferreira P."/>
            <person name="Barriuso J."/>
            <person name="Kellner H."/>
            <person name="Castanera R."/>
            <person name="Alfaro M."/>
            <person name="Ramirez L."/>
            <person name="Pisabarro A.G."/>
            <person name="Kuo A."/>
            <person name="Tritt A."/>
            <person name="Lipzen A."/>
            <person name="He G."/>
            <person name="Yan M."/>
            <person name="Ng V."/>
            <person name="Cullen D."/>
            <person name="Martin F."/>
            <person name="Rosso M.-N."/>
            <person name="Henrissat B."/>
            <person name="Hibbett D."/>
            <person name="Martinez A.T."/>
            <person name="Grigoriev I.V."/>
        </authorList>
    </citation>
    <scope>NUCLEOTIDE SEQUENCE</scope>
    <source>
        <strain evidence="1">CIRM-BRFM 674</strain>
    </source>
</reference>
<protein>
    <submittedName>
        <fullName evidence="1">Uncharacterized protein</fullName>
    </submittedName>
</protein>
<sequence length="211" mass="23970">MSKNEFIDPKLVVCAAPWMLLCAYDTGLGHWVSLQPILAEWPTPVMPPLQIQESEVPPAAKHVCSEPQPDKENVAFQDGPRSYAASRFRISYYGGRTASFRGFVAPKIPSLSRPVRFNRMKPEQAYEFSKSFKNSQQAAQRGRGKKVAFVLPGEHEETRKPLRCLPLSPRSRRLNLHTDIPTSRPDVVSSPVEWPWNIRWIRPIAGFFGWA</sequence>
<dbReference type="EMBL" id="MU155138">
    <property type="protein sequence ID" value="KAF9485018.1"/>
    <property type="molecule type" value="Genomic_DNA"/>
</dbReference>
<dbReference type="Proteomes" id="UP000807469">
    <property type="component" value="Unassembled WGS sequence"/>
</dbReference>
<evidence type="ECO:0000313" key="1">
    <source>
        <dbReference type="EMBL" id="KAF9485018.1"/>
    </source>
</evidence>
<gene>
    <name evidence="1" type="ORF">BDN70DRAFT_705630</name>
</gene>
<proteinExistence type="predicted"/>
<evidence type="ECO:0000313" key="2">
    <source>
        <dbReference type="Proteomes" id="UP000807469"/>
    </source>
</evidence>